<comment type="caution">
    <text evidence="1">The sequence shown here is derived from an EMBL/GenBank/DDBJ whole genome shotgun (WGS) entry which is preliminary data.</text>
</comment>
<proteinExistence type="predicted"/>
<reference evidence="1 2" key="1">
    <citation type="submission" date="2023-03" db="EMBL/GenBank/DDBJ databases">
        <title>High recombination rates correlate with genetic variation in Cardiocondyla obscurior ants.</title>
        <authorList>
            <person name="Errbii M."/>
        </authorList>
    </citation>
    <scope>NUCLEOTIDE SEQUENCE [LARGE SCALE GENOMIC DNA]</scope>
    <source>
        <strain evidence="1">Alpha-2009</strain>
        <tissue evidence="1">Whole body</tissue>
    </source>
</reference>
<organism evidence="1 2">
    <name type="scientific">Cardiocondyla obscurior</name>
    <dbReference type="NCBI Taxonomy" id="286306"/>
    <lineage>
        <taxon>Eukaryota</taxon>
        <taxon>Metazoa</taxon>
        <taxon>Ecdysozoa</taxon>
        <taxon>Arthropoda</taxon>
        <taxon>Hexapoda</taxon>
        <taxon>Insecta</taxon>
        <taxon>Pterygota</taxon>
        <taxon>Neoptera</taxon>
        <taxon>Endopterygota</taxon>
        <taxon>Hymenoptera</taxon>
        <taxon>Apocrita</taxon>
        <taxon>Aculeata</taxon>
        <taxon>Formicoidea</taxon>
        <taxon>Formicidae</taxon>
        <taxon>Myrmicinae</taxon>
        <taxon>Cardiocondyla</taxon>
    </lineage>
</organism>
<gene>
    <name evidence="1" type="ORF">PUN28_005700</name>
</gene>
<evidence type="ECO:0000313" key="1">
    <source>
        <dbReference type="EMBL" id="KAL0123339.1"/>
    </source>
</evidence>
<dbReference type="EMBL" id="JADYXP020000005">
    <property type="protein sequence ID" value="KAL0123339.1"/>
    <property type="molecule type" value="Genomic_DNA"/>
</dbReference>
<name>A0AAW2G589_9HYME</name>
<protein>
    <submittedName>
        <fullName evidence="1">Uncharacterized protein</fullName>
    </submittedName>
</protein>
<evidence type="ECO:0000313" key="2">
    <source>
        <dbReference type="Proteomes" id="UP001430953"/>
    </source>
</evidence>
<sequence>MRKLDYQELWGADRLEAQLELARDGLRGLDRSIRKILGRDVPDGESGPLQSRIPQKRLLQEDRRKTITEFVNNELPGGKRRWQSNSSVEPKTVFSRLSARVPSTADDSADEDDNVTKVIYLCMQLISWGIKLFI</sequence>
<dbReference type="Proteomes" id="UP001430953">
    <property type="component" value="Unassembled WGS sequence"/>
</dbReference>
<keyword evidence="2" id="KW-1185">Reference proteome</keyword>
<accession>A0AAW2G589</accession>
<dbReference type="AlphaFoldDB" id="A0AAW2G589"/>